<dbReference type="AlphaFoldDB" id="A0A834XVI6"/>
<accession>A0A834XVI6</accession>
<gene>
    <name evidence="3" type="ORF">HCN44_005219</name>
</gene>
<evidence type="ECO:0000313" key="4">
    <source>
        <dbReference type="Proteomes" id="UP000639338"/>
    </source>
</evidence>
<dbReference type="SUPFAM" id="SSF57567">
    <property type="entry name" value="Serine protease inhibitors"/>
    <property type="match status" value="1"/>
</dbReference>
<dbReference type="InterPro" id="IPR036084">
    <property type="entry name" value="Ser_inhib-like_sf"/>
</dbReference>
<comment type="caution">
    <text evidence="3">The sequence shown here is derived from an EMBL/GenBank/DDBJ whole genome shotgun (WGS) entry which is preliminary data.</text>
</comment>
<dbReference type="InterPro" id="IPR002919">
    <property type="entry name" value="TIL_dom"/>
</dbReference>
<dbReference type="CDD" id="cd19941">
    <property type="entry name" value="TIL"/>
    <property type="match status" value="1"/>
</dbReference>
<feature type="domain" description="TIL" evidence="2">
    <location>
        <begin position="55"/>
        <end position="118"/>
    </location>
</feature>
<reference evidence="3 4" key="1">
    <citation type="submission" date="2020-08" db="EMBL/GenBank/DDBJ databases">
        <title>Aphidius gifuensis genome sequencing and assembly.</title>
        <authorList>
            <person name="Du Z."/>
        </authorList>
    </citation>
    <scope>NUCLEOTIDE SEQUENCE [LARGE SCALE GENOMIC DNA]</scope>
    <source>
        <strain evidence="3">YNYX2018</strain>
        <tissue evidence="3">Adults</tissue>
    </source>
</reference>
<evidence type="ECO:0000313" key="3">
    <source>
        <dbReference type="EMBL" id="KAF7992875.1"/>
    </source>
</evidence>
<evidence type="ECO:0000259" key="2">
    <source>
        <dbReference type="Pfam" id="PF01826"/>
    </source>
</evidence>
<dbReference type="Pfam" id="PF01826">
    <property type="entry name" value="TIL"/>
    <property type="match status" value="1"/>
</dbReference>
<proteinExistence type="inferred from homology"/>
<name>A0A834XVI6_APHGI</name>
<sequence length="164" mass="18483">MCGCCAFRTRGGKKTREVSSGGDIFFNTMSLANEDDNSPYHFRGNKLLSSSRKKCPINSHWTKCYLGVGCASTCEKYLSKKPVPDCLVKCDSRNRGGCECNRGYYLNDAGHCVLPNHCPRTNKPKKQICQSNERSITKAKKYCNELTCEHYWDMEAVFTEPPVS</sequence>
<dbReference type="Proteomes" id="UP000639338">
    <property type="component" value="Unassembled WGS sequence"/>
</dbReference>
<comment type="similarity">
    <text evidence="1">Belongs to the serine protease inhibitor-like (TIL domain-containing) family.</text>
</comment>
<evidence type="ECO:0000256" key="1">
    <source>
        <dbReference type="ARBA" id="ARBA00007611"/>
    </source>
</evidence>
<protein>
    <recommendedName>
        <fullName evidence="2">TIL domain-containing protein</fullName>
    </recommendedName>
</protein>
<dbReference type="Gene3D" id="2.10.25.10">
    <property type="entry name" value="Laminin"/>
    <property type="match status" value="1"/>
</dbReference>
<organism evidence="3 4">
    <name type="scientific">Aphidius gifuensis</name>
    <name type="common">Parasitoid wasp</name>
    <dbReference type="NCBI Taxonomy" id="684658"/>
    <lineage>
        <taxon>Eukaryota</taxon>
        <taxon>Metazoa</taxon>
        <taxon>Ecdysozoa</taxon>
        <taxon>Arthropoda</taxon>
        <taxon>Hexapoda</taxon>
        <taxon>Insecta</taxon>
        <taxon>Pterygota</taxon>
        <taxon>Neoptera</taxon>
        <taxon>Endopterygota</taxon>
        <taxon>Hymenoptera</taxon>
        <taxon>Apocrita</taxon>
        <taxon>Ichneumonoidea</taxon>
        <taxon>Braconidae</taxon>
        <taxon>Aphidiinae</taxon>
        <taxon>Aphidius</taxon>
    </lineage>
</organism>
<dbReference type="EMBL" id="JACMRX010000003">
    <property type="protein sequence ID" value="KAF7992875.1"/>
    <property type="molecule type" value="Genomic_DNA"/>
</dbReference>
<keyword evidence="4" id="KW-1185">Reference proteome</keyword>